<dbReference type="AlphaFoldDB" id="A0A6J4UHP8"/>
<feature type="region of interest" description="Disordered" evidence="1">
    <location>
        <begin position="1"/>
        <end position="25"/>
    </location>
</feature>
<feature type="region of interest" description="Disordered" evidence="1">
    <location>
        <begin position="42"/>
        <end position="86"/>
    </location>
</feature>
<evidence type="ECO:0000256" key="1">
    <source>
        <dbReference type="SAM" id="MobiDB-lite"/>
    </source>
</evidence>
<name>A0A6J4UHP8_9BACT</name>
<feature type="non-terminal residue" evidence="2">
    <location>
        <position position="86"/>
    </location>
</feature>
<feature type="non-terminal residue" evidence="2">
    <location>
        <position position="1"/>
    </location>
</feature>
<reference evidence="2" key="1">
    <citation type="submission" date="2020-02" db="EMBL/GenBank/DDBJ databases">
        <authorList>
            <person name="Meier V. D."/>
        </authorList>
    </citation>
    <scope>NUCLEOTIDE SEQUENCE</scope>
    <source>
        <strain evidence="2">AVDCRST_MAG19</strain>
    </source>
</reference>
<evidence type="ECO:0000313" key="2">
    <source>
        <dbReference type="EMBL" id="CAA9549868.1"/>
    </source>
</evidence>
<sequence>GYTARRPHPLGPADLQLRPDRPGAPLLVRPIRPLADQPRPLRCDGVVRGTDSTGCAPDRDDRHLVHRGVLPAPDAPEPARNGAHRI</sequence>
<organism evidence="2">
    <name type="scientific">uncultured Thermomicrobiales bacterium</name>
    <dbReference type="NCBI Taxonomy" id="1645740"/>
    <lineage>
        <taxon>Bacteria</taxon>
        <taxon>Pseudomonadati</taxon>
        <taxon>Thermomicrobiota</taxon>
        <taxon>Thermomicrobia</taxon>
        <taxon>Thermomicrobiales</taxon>
        <taxon>environmental samples</taxon>
    </lineage>
</organism>
<proteinExistence type="predicted"/>
<dbReference type="EMBL" id="CADCWL010000031">
    <property type="protein sequence ID" value="CAA9549868.1"/>
    <property type="molecule type" value="Genomic_DNA"/>
</dbReference>
<gene>
    <name evidence="2" type="ORF">AVDCRST_MAG19-717</name>
</gene>
<accession>A0A6J4UHP8</accession>
<protein>
    <submittedName>
        <fullName evidence="2">Uncharacterized protein</fullName>
    </submittedName>
</protein>